<dbReference type="AlphaFoldDB" id="A0AAC9WM13"/>
<evidence type="ECO:0000313" key="3">
    <source>
        <dbReference type="EMBL" id="ARJ50207.1"/>
    </source>
</evidence>
<accession>A0AAC9WM13</accession>
<protein>
    <recommendedName>
        <fullName evidence="2">CAAX prenyl protease 2/Lysostaphin resistance protein A-like domain-containing protein</fullName>
    </recommendedName>
</protein>
<dbReference type="GO" id="GO:0004175">
    <property type="term" value="F:endopeptidase activity"/>
    <property type="evidence" value="ECO:0007669"/>
    <property type="project" value="UniProtKB-ARBA"/>
</dbReference>
<reference evidence="3 4" key="1">
    <citation type="submission" date="2017-04" db="EMBL/GenBank/DDBJ databases">
        <authorList>
            <person name="Veseli I.A."/>
            <person name="Tang C."/>
            <person name="Pombert J.-F."/>
        </authorList>
    </citation>
    <scope>NUCLEOTIDE SEQUENCE [LARGE SCALE GENOMIC DNA]</scope>
    <source>
        <strain evidence="3 4">ATCC 700373</strain>
    </source>
</reference>
<feature type="transmembrane region" description="Helical" evidence="1">
    <location>
        <begin position="7"/>
        <end position="33"/>
    </location>
</feature>
<feature type="transmembrane region" description="Helical" evidence="1">
    <location>
        <begin position="147"/>
        <end position="166"/>
    </location>
</feature>
<evidence type="ECO:0000259" key="2">
    <source>
        <dbReference type="Pfam" id="PF02517"/>
    </source>
</evidence>
<organism evidence="3 4">
    <name type="scientific">Staphylococcus lutrae</name>
    <dbReference type="NCBI Taxonomy" id="155085"/>
    <lineage>
        <taxon>Bacteria</taxon>
        <taxon>Bacillati</taxon>
        <taxon>Bacillota</taxon>
        <taxon>Bacilli</taxon>
        <taxon>Bacillales</taxon>
        <taxon>Staphylococcaceae</taxon>
        <taxon>Staphylococcus</taxon>
    </lineage>
</organism>
<proteinExistence type="predicted"/>
<feature type="transmembrane region" description="Helical" evidence="1">
    <location>
        <begin position="39"/>
        <end position="59"/>
    </location>
</feature>
<keyword evidence="1" id="KW-0812">Transmembrane</keyword>
<evidence type="ECO:0000313" key="4">
    <source>
        <dbReference type="Proteomes" id="UP000242864"/>
    </source>
</evidence>
<dbReference type="Proteomes" id="UP000242864">
    <property type="component" value="Chromosome"/>
</dbReference>
<feature type="domain" description="CAAX prenyl protease 2/Lysostaphin resistance protein A-like" evidence="2">
    <location>
        <begin position="95"/>
        <end position="183"/>
    </location>
</feature>
<name>A0AAC9WM13_9STAP</name>
<keyword evidence="1" id="KW-1133">Transmembrane helix</keyword>
<dbReference type="Pfam" id="PF02517">
    <property type="entry name" value="Rce1-like"/>
    <property type="match status" value="1"/>
</dbReference>
<keyword evidence="4" id="KW-1185">Reference proteome</keyword>
<gene>
    <name evidence="3" type="ORF">B5P37_02140</name>
</gene>
<dbReference type="KEGG" id="slz:B5P37_02140"/>
<dbReference type="RefSeq" id="WP_085236647.1">
    <property type="nucleotide sequence ID" value="NZ_CP020773.1"/>
</dbReference>
<keyword evidence="1" id="KW-0472">Membrane</keyword>
<sequence>MKSGKKVILEVITISCTTVFLFIFFAIVISILLGQRLMYLYSTSISMLFVFLILPALLYRKFNLPIKFFNNVFDYKYLIRLIIYILLIILNYQNIELLVAMLVVGLTEEFFYRKIILGRLLETFNVPVSLIISSLLFAVVLHNSESFVVNITLRMFLGLILGAIAYKTKDIKDTVFIHTIYDLLV</sequence>
<evidence type="ECO:0000256" key="1">
    <source>
        <dbReference type="SAM" id="Phobius"/>
    </source>
</evidence>
<dbReference type="InterPro" id="IPR003675">
    <property type="entry name" value="Rce1/LyrA-like_dom"/>
</dbReference>
<feature type="transmembrane region" description="Helical" evidence="1">
    <location>
        <begin position="124"/>
        <end position="141"/>
    </location>
</feature>
<dbReference type="EMBL" id="CP020773">
    <property type="protein sequence ID" value="ARJ50207.1"/>
    <property type="molecule type" value="Genomic_DNA"/>
</dbReference>
<dbReference type="GO" id="GO:0080120">
    <property type="term" value="P:CAAX-box protein maturation"/>
    <property type="evidence" value="ECO:0007669"/>
    <property type="project" value="UniProtKB-ARBA"/>
</dbReference>